<dbReference type="GO" id="GO:0005634">
    <property type="term" value="C:nucleus"/>
    <property type="evidence" value="ECO:0007669"/>
    <property type="project" value="TreeGrafter"/>
</dbReference>
<dbReference type="PANTHER" id="PTHR31913">
    <property type="entry name" value="VACUOLAR IMPORT AND DEGRADATION PROTEIN 27"/>
    <property type="match status" value="1"/>
</dbReference>
<dbReference type="Pfam" id="PF08553">
    <property type="entry name" value="VID27"/>
    <property type="match status" value="2"/>
</dbReference>
<dbReference type="AlphaFoldDB" id="U6M2U8"/>
<dbReference type="VEuPathDB" id="ToxoDB:EMWEY_00051550"/>
<reference evidence="2" key="1">
    <citation type="submission" date="2013-10" db="EMBL/GenBank/DDBJ databases">
        <title>Genomic analysis of the causative agents of coccidiosis in chickens.</title>
        <authorList>
            <person name="Reid A.J."/>
            <person name="Blake D."/>
            <person name="Billington K."/>
            <person name="Browne H."/>
            <person name="Dunn M."/>
            <person name="Hung S."/>
            <person name="Kawahara F."/>
            <person name="Miranda-Saavedra D."/>
            <person name="Mourier T."/>
            <person name="Nagra H."/>
            <person name="Otto T.D."/>
            <person name="Rawlings N."/>
            <person name="Sanchez A."/>
            <person name="Sanders M."/>
            <person name="Subramaniam C."/>
            <person name="Tay Y."/>
            <person name="Dear P."/>
            <person name="Doerig C."/>
            <person name="Gruber A."/>
            <person name="Parkinson J."/>
            <person name="Shirley M."/>
            <person name="Wan K.L."/>
            <person name="Berriman M."/>
            <person name="Tomley F."/>
            <person name="Pain A."/>
        </authorList>
    </citation>
    <scope>NUCLEOTIDE SEQUENCE [LARGE SCALE GENOMIC DNA]</scope>
    <source>
        <strain evidence="2">Weybridge</strain>
    </source>
</reference>
<accession>U6M2U8</accession>
<sequence length="134" mass="15036">TDGEGHLVLGSGKGVLRLYDGKGKNDNNYKRAKTQLNAYRDPIKHVAVTKDGSWILEEQHIVTSTNNLVIIWDFVAVKNGKTDAYQIRRISDYIKDLTFMQMGEKEAVLMVTPSSITTRGVRRAYKDCESGDEA</sequence>
<evidence type="ECO:0000313" key="2">
    <source>
        <dbReference type="EMBL" id="CDJ58522.1"/>
    </source>
</evidence>
<evidence type="ECO:0000259" key="1">
    <source>
        <dbReference type="Pfam" id="PF08553"/>
    </source>
</evidence>
<evidence type="ECO:0000313" key="3">
    <source>
        <dbReference type="Proteomes" id="UP000030763"/>
    </source>
</evidence>
<dbReference type="InterPro" id="IPR040458">
    <property type="entry name" value="Vid27"/>
</dbReference>
<protein>
    <recommendedName>
        <fullName evidence="1">Vacuolar import/degradation Vid27 C-terminal domain-containing protein</fullName>
    </recommendedName>
</protein>
<dbReference type="InterPro" id="IPR036322">
    <property type="entry name" value="WD40_repeat_dom_sf"/>
</dbReference>
<feature type="domain" description="Vacuolar import/degradation Vid27 C-terminal" evidence="1">
    <location>
        <begin position="57"/>
        <end position="118"/>
    </location>
</feature>
<dbReference type="RefSeq" id="XP_013335168.1">
    <property type="nucleotide sequence ID" value="XM_013479714.1"/>
</dbReference>
<dbReference type="GO" id="GO:0005737">
    <property type="term" value="C:cytoplasm"/>
    <property type="evidence" value="ECO:0007669"/>
    <property type="project" value="TreeGrafter"/>
</dbReference>
<reference evidence="2" key="2">
    <citation type="submission" date="2013-10" db="EMBL/GenBank/DDBJ databases">
        <authorList>
            <person name="Aslett M."/>
        </authorList>
    </citation>
    <scope>NUCLEOTIDE SEQUENCE [LARGE SCALE GENOMIC DNA]</scope>
    <source>
        <strain evidence="2">Weybridge</strain>
    </source>
</reference>
<dbReference type="Proteomes" id="UP000030763">
    <property type="component" value="Unassembled WGS sequence"/>
</dbReference>
<organism evidence="2 3">
    <name type="scientific">Eimeria maxima</name>
    <name type="common">Coccidian parasite</name>
    <dbReference type="NCBI Taxonomy" id="5804"/>
    <lineage>
        <taxon>Eukaryota</taxon>
        <taxon>Sar</taxon>
        <taxon>Alveolata</taxon>
        <taxon>Apicomplexa</taxon>
        <taxon>Conoidasida</taxon>
        <taxon>Coccidia</taxon>
        <taxon>Eucoccidiorida</taxon>
        <taxon>Eimeriorina</taxon>
        <taxon>Eimeriidae</taxon>
        <taxon>Eimeria</taxon>
    </lineage>
</organism>
<proteinExistence type="predicted"/>
<dbReference type="Gene3D" id="2.130.10.10">
    <property type="entry name" value="YVTN repeat-like/Quinoprotein amine dehydrogenase"/>
    <property type="match status" value="1"/>
</dbReference>
<dbReference type="SUPFAM" id="SSF50978">
    <property type="entry name" value="WD40 repeat-like"/>
    <property type="match status" value="1"/>
</dbReference>
<dbReference type="InterPro" id="IPR013863">
    <property type="entry name" value="VID27_C"/>
</dbReference>
<dbReference type="OrthoDB" id="10251113at2759"/>
<dbReference type="EMBL" id="HG719704">
    <property type="protein sequence ID" value="CDJ58522.1"/>
    <property type="molecule type" value="Genomic_DNA"/>
</dbReference>
<dbReference type="GeneID" id="25339141"/>
<feature type="non-terminal residue" evidence="2">
    <location>
        <position position="1"/>
    </location>
</feature>
<name>U6M2U8_EIMMA</name>
<dbReference type="InterPro" id="IPR015943">
    <property type="entry name" value="WD40/YVTN_repeat-like_dom_sf"/>
</dbReference>
<feature type="domain" description="Vacuolar import/degradation Vid27 C-terminal" evidence="1">
    <location>
        <begin position="2"/>
        <end position="56"/>
    </location>
</feature>
<gene>
    <name evidence="2" type="ORF">EMWEY_00051550</name>
</gene>
<keyword evidence="3" id="KW-1185">Reference proteome</keyword>
<dbReference type="PANTHER" id="PTHR31913:SF0">
    <property type="entry name" value="VACUOLAR IMPORT AND DEGRADATION PROTEIN 27"/>
    <property type="match status" value="1"/>
</dbReference>